<dbReference type="PANTHER" id="PTHR36766">
    <property type="entry name" value="PLANT BROAD-SPECTRUM MILDEW RESISTANCE PROTEIN RPW8"/>
    <property type="match status" value="1"/>
</dbReference>
<accession>A0AA35VVY4</accession>
<dbReference type="GO" id="GO:0005524">
    <property type="term" value="F:ATP binding"/>
    <property type="evidence" value="ECO:0007669"/>
    <property type="project" value="UniProtKB-KW"/>
</dbReference>
<dbReference type="InterPro" id="IPR002182">
    <property type="entry name" value="NB-ARC"/>
</dbReference>
<keyword evidence="1" id="KW-0677">Repeat</keyword>
<gene>
    <name evidence="7" type="ORF">LSALG_LOCUS11241</name>
</gene>
<keyword evidence="3" id="KW-0611">Plant defense</keyword>
<evidence type="ECO:0000256" key="2">
    <source>
        <dbReference type="ARBA" id="ARBA00022741"/>
    </source>
</evidence>
<dbReference type="Gene3D" id="3.40.50.300">
    <property type="entry name" value="P-loop containing nucleotide triphosphate hydrolases"/>
    <property type="match status" value="1"/>
</dbReference>
<dbReference type="Gene3D" id="1.20.5.4130">
    <property type="match status" value="1"/>
</dbReference>
<dbReference type="AlphaFoldDB" id="A0AA35VVY4"/>
<dbReference type="EMBL" id="OX465078">
    <property type="protein sequence ID" value="CAI9270952.1"/>
    <property type="molecule type" value="Genomic_DNA"/>
</dbReference>
<organism evidence="7 8">
    <name type="scientific">Lactuca saligna</name>
    <name type="common">Willowleaf lettuce</name>
    <dbReference type="NCBI Taxonomy" id="75948"/>
    <lineage>
        <taxon>Eukaryota</taxon>
        <taxon>Viridiplantae</taxon>
        <taxon>Streptophyta</taxon>
        <taxon>Embryophyta</taxon>
        <taxon>Tracheophyta</taxon>
        <taxon>Spermatophyta</taxon>
        <taxon>Magnoliopsida</taxon>
        <taxon>eudicotyledons</taxon>
        <taxon>Gunneridae</taxon>
        <taxon>Pentapetalae</taxon>
        <taxon>asterids</taxon>
        <taxon>campanulids</taxon>
        <taxon>Asterales</taxon>
        <taxon>Asteraceae</taxon>
        <taxon>Cichorioideae</taxon>
        <taxon>Cichorieae</taxon>
        <taxon>Lactucinae</taxon>
        <taxon>Lactuca</taxon>
    </lineage>
</organism>
<keyword evidence="8" id="KW-1185">Reference proteome</keyword>
<feature type="domain" description="NB-ARC" evidence="5">
    <location>
        <begin position="168"/>
        <end position="242"/>
    </location>
</feature>
<name>A0AA35VVY4_LACSI</name>
<evidence type="ECO:0000256" key="1">
    <source>
        <dbReference type="ARBA" id="ARBA00022737"/>
    </source>
</evidence>
<dbReference type="Proteomes" id="UP001177003">
    <property type="component" value="Chromosome 2"/>
</dbReference>
<dbReference type="Pfam" id="PF00931">
    <property type="entry name" value="NB-ARC"/>
    <property type="match status" value="1"/>
</dbReference>
<evidence type="ECO:0000256" key="3">
    <source>
        <dbReference type="ARBA" id="ARBA00022821"/>
    </source>
</evidence>
<feature type="domain" description="Disease resistance N-terminal" evidence="6">
    <location>
        <begin position="13"/>
        <end position="96"/>
    </location>
</feature>
<dbReference type="PANTHER" id="PTHR36766:SF70">
    <property type="entry name" value="DISEASE RESISTANCE PROTEIN RGA4"/>
    <property type="match status" value="1"/>
</dbReference>
<dbReference type="InterPro" id="IPR027417">
    <property type="entry name" value="P-loop_NTPase"/>
</dbReference>
<reference evidence="7" key="1">
    <citation type="submission" date="2023-04" db="EMBL/GenBank/DDBJ databases">
        <authorList>
            <person name="Vijverberg K."/>
            <person name="Xiong W."/>
            <person name="Schranz E."/>
        </authorList>
    </citation>
    <scope>NUCLEOTIDE SEQUENCE</scope>
</reference>
<dbReference type="Pfam" id="PF18052">
    <property type="entry name" value="Rx_N"/>
    <property type="match status" value="1"/>
</dbReference>
<keyword evidence="2" id="KW-0547">Nucleotide-binding</keyword>
<evidence type="ECO:0000259" key="6">
    <source>
        <dbReference type="Pfam" id="PF18052"/>
    </source>
</evidence>
<dbReference type="InterPro" id="IPR041118">
    <property type="entry name" value="Rx_N"/>
</dbReference>
<evidence type="ECO:0000256" key="4">
    <source>
        <dbReference type="ARBA" id="ARBA00022840"/>
    </source>
</evidence>
<evidence type="ECO:0000313" key="8">
    <source>
        <dbReference type="Proteomes" id="UP001177003"/>
    </source>
</evidence>
<dbReference type="GO" id="GO:0006952">
    <property type="term" value="P:defense response"/>
    <property type="evidence" value="ECO:0007669"/>
    <property type="project" value="UniProtKB-KW"/>
</dbReference>
<evidence type="ECO:0000259" key="5">
    <source>
        <dbReference type="Pfam" id="PF00931"/>
    </source>
</evidence>
<proteinExistence type="predicted"/>
<sequence length="244" mass="27369">MAEALVTIDAEGLLKKVLTIAASEIAIACGCEEKLSSLHRTLDLIRAKLSDAESQKGTQAVMVWLKQLKDVMDEADDVLDEVHYEMLRCQIKKLDRLSRKVSCLLILKFSFRNEIGHKIQNVNKTLLEIYTQANGLGLQNEHPAGSIPDGLYRETIPHPEEFKIVGRDDDVLRIIELLTQSRKEEKLAVVPIVGMVGIRKIALAKLVYNDKKIVQHFNVKAWLCVSVTVDIITLLAKIYESLVG</sequence>
<keyword evidence="4" id="KW-0067">ATP-binding</keyword>
<evidence type="ECO:0008006" key="9">
    <source>
        <dbReference type="Google" id="ProtNLM"/>
    </source>
</evidence>
<evidence type="ECO:0000313" key="7">
    <source>
        <dbReference type="EMBL" id="CAI9270952.1"/>
    </source>
</evidence>
<protein>
    <recommendedName>
        <fullName evidence="9">Rx N-terminal domain-containing protein</fullName>
    </recommendedName>
</protein>
<dbReference type="SUPFAM" id="SSF52540">
    <property type="entry name" value="P-loop containing nucleoside triphosphate hydrolases"/>
    <property type="match status" value="1"/>
</dbReference>
<dbReference type="GO" id="GO:0043531">
    <property type="term" value="F:ADP binding"/>
    <property type="evidence" value="ECO:0007669"/>
    <property type="project" value="InterPro"/>
</dbReference>